<proteinExistence type="predicted"/>
<feature type="region of interest" description="Disordered" evidence="6">
    <location>
        <begin position="447"/>
        <end position="493"/>
    </location>
</feature>
<feature type="compositionally biased region" description="Low complexity" evidence="6">
    <location>
        <begin position="457"/>
        <end position="475"/>
    </location>
</feature>
<evidence type="ECO:0000256" key="3">
    <source>
        <dbReference type="ARBA" id="ARBA00022737"/>
    </source>
</evidence>
<feature type="disulfide bond" evidence="5">
    <location>
        <begin position="1015"/>
        <end position="1024"/>
    </location>
</feature>
<feature type="region of interest" description="Disordered" evidence="6">
    <location>
        <begin position="31"/>
        <end position="59"/>
    </location>
</feature>
<feature type="region of interest" description="Disordered" evidence="6">
    <location>
        <begin position="377"/>
        <end position="421"/>
    </location>
</feature>
<dbReference type="Pfam" id="PF07645">
    <property type="entry name" value="EGF_CA"/>
    <property type="match status" value="1"/>
</dbReference>
<keyword evidence="2 8" id="KW-0732">Signal</keyword>
<dbReference type="PROSITE" id="PS01187">
    <property type="entry name" value="EGF_CA"/>
    <property type="match status" value="1"/>
</dbReference>
<feature type="compositionally biased region" description="Polar residues" evidence="6">
    <location>
        <begin position="478"/>
        <end position="493"/>
    </location>
</feature>
<gene>
    <name evidence="10" type="ORF">ACAOBT_LOCUS1461</name>
</gene>
<feature type="chain" id="PRO_5040466634" description="EGF-like domain-containing protein" evidence="8">
    <location>
        <begin position="23"/>
        <end position="1247"/>
    </location>
</feature>
<feature type="compositionally biased region" description="Polar residues" evidence="6">
    <location>
        <begin position="49"/>
        <end position="59"/>
    </location>
</feature>
<feature type="region of interest" description="Disordered" evidence="6">
    <location>
        <begin position="567"/>
        <end position="596"/>
    </location>
</feature>
<evidence type="ECO:0000256" key="5">
    <source>
        <dbReference type="PROSITE-ProRule" id="PRU00076"/>
    </source>
</evidence>
<dbReference type="EMBL" id="CAKOFQ010006664">
    <property type="protein sequence ID" value="CAH1956224.1"/>
    <property type="molecule type" value="Genomic_DNA"/>
</dbReference>
<keyword evidence="7" id="KW-0472">Membrane</keyword>
<accession>A0A9P0NVX3</accession>
<dbReference type="InterPro" id="IPR000742">
    <property type="entry name" value="EGF"/>
</dbReference>
<dbReference type="InterPro" id="IPR009030">
    <property type="entry name" value="Growth_fac_rcpt_cys_sf"/>
</dbReference>
<dbReference type="SMART" id="SM00179">
    <property type="entry name" value="EGF_CA"/>
    <property type="match status" value="1"/>
</dbReference>
<evidence type="ECO:0000259" key="9">
    <source>
        <dbReference type="PROSITE" id="PS50026"/>
    </source>
</evidence>
<sequence length="1247" mass="135072">MASNFWTFLLVGVQIVVQATEGLEDPYRNSFISPNSASDSPPDDIASAEWTSNPPSNTATKVSFSSIVDEKQVNNDEEKSESDPMLSRTAYKNIEEALDSNDVELSGRMEGQIRPSKTDKLSAAADNAIPTTAVSGEAPGAPQPKSLPLLPEPHISPTATTTPDFATRLSHPPPFPMDRGRQANPDIQDIITGIVKLLNGNVNVQANTAPAMGRPLRPLSTRINNRGPPRITDMPALPPDFDVPAPLPPPVIGQMPPPLSTTRLPTPYPFDVPSHSNMSPVRPYDSKPSHSSKRPGFYRPVTIPPWNRRRPPNRRPSIPHPYKPLPPMSSEHISLTSERPNEDVLTLDLGSHLAPSGDAFSHEQIDANQEQEIPLDDKEGNHSEHVQQSEQLGHSEAPELSTDGILENSEVDKETADFEKNKEKVTNPDKHTVKTTLVTPTFNTAPKSDEVSILDKPTTTLPDNSTDNSTTSVVSEAQAPTQNQSSVSIEPTSATKELEATPMVNVSLSESSNETISVETTTPVLESSMLEVLSTLKEELLSNGTSTLVGTETEKLPDISSTTVENVSTTTGVATSASSITSTASSSQNSTHNQSAPMNFPYFPYRPRPGIVLDDTEYKPGGIHRQPILTRPPVGQIGDIFDITVSAIQGPGGASSGQGKPYIIPVDIESVHNQPDVITSSTGSEGFVSIDGKRTYLNLFGDGAPSTTHGVVKPTAPLHNQVTGTGYAVVDAEKPTKQNLGGVKPTQRRPMYGRPTRPSQPPVRIDTCIVGDDSTCDASQHEICRTESGVSACHCRPGTARRRRRDPCRRVVAVAVQLRVDRLYDRRVAWVDELADPRSDSHRQLAYEAERALESAMSMTPFSDEFLAAKVTAIYRSTAPLSSGVFVNATLELDETADTARPAVRTDIQRHLLGVIQRRGNNVGESAIWVDGPAGAVSSLQDLDECSSPELHDCHSLAKCINVFGGFKCECGEGYRDPWADNKHRAGKQCEQCSPAHCNNRGECKYQNGQEVCICTGSYYGSQCEVDGEVLGVAIGASVAAIIIIGLTLVCLVMWSRRWSREHKAAVGSPVFGYMATASNTVKTPVVGAPPYQLTLEDRLRWAQIADVMAQANHYAPEPGLTAPTRPSSALFGYPSLQMTGTLQHHGTLPPVPLPRLNIQAQLANRAASIHGMKPLDNSSSSEEEDKVDLLGRSFQVPRPKSRSNASIANQSGIYYDVDYDQNEIYKQPGGIPLSTYSMGRQQYFRN</sequence>
<feature type="compositionally biased region" description="Basic and acidic residues" evidence="6">
    <location>
        <begin position="410"/>
        <end position="421"/>
    </location>
</feature>
<evidence type="ECO:0000256" key="4">
    <source>
        <dbReference type="ARBA" id="ARBA00023157"/>
    </source>
</evidence>
<name>A0A9P0NVX3_ACAOB</name>
<dbReference type="AlphaFoldDB" id="A0A9P0NVX3"/>
<dbReference type="SUPFAM" id="SSF57184">
    <property type="entry name" value="Growth factor receptor domain"/>
    <property type="match status" value="1"/>
</dbReference>
<dbReference type="CDD" id="cd00054">
    <property type="entry name" value="EGF_CA"/>
    <property type="match status" value="1"/>
</dbReference>
<dbReference type="InterPro" id="IPR018097">
    <property type="entry name" value="EGF_Ca-bd_CS"/>
</dbReference>
<feature type="domain" description="EGF-like" evidence="9">
    <location>
        <begin position="942"/>
        <end position="981"/>
    </location>
</feature>
<dbReference type="OrthoDB" id="2015116at2759"/>
<feature type="transmembrane region" description="Helical" evidence="7">
    <location>
        <begin position="1030"/>
        <end position="1055"/>
    </location>
</feature>
<comment type="caution">
    <text evidence="10">The sequence shown here is derived from an EMBL/GenBank/DDBJ whole genome shotgun (WGS) entry which is preliminary data.</text>
</comment>
<keyword evidence="7" id="KW-0812">Transmembrane</keyword>
<evidence type="ECO:0000313" key="11">
    <source>
        <dbReference type="Proteomes" id="UP001152888"/>
    </source>
</evidence>
<dbReference type="Gene3D" id="2.10.25.10">
    <property type="entry name" value="Laminin"/>
    <property type="match status" value="1"/>
</dbReference>
<dbReference type="PANTHER" id="PTHR24039:SF52">
    <property type="entry name" value="EGF-LIKE DOMAIN-CONTAINING PROTEIN"/>
    <property type="match status" value="1"/>
</dbReference>
<keyword evidence="3" id="KW-0677">Repeat</keyword>
<dbReference type="PROSITE" id="PS50026">
    <property type="entry name" value="EGF_3"/>
    <property type="match status" value="2"/>
</dbReference>
<feature type="region of interest" description="Disordered" evidence="6">
    <location>
        <begin position="68"/>
        <end position="87"/>
    </location>
</feature>
<reference evidence="10" key="1">
    <citation type="submission" date="2022-03" db="EMBL/GenBank/DDBJ databases">
        <authorList>
            <person name="Sayadi A."/>
        </authorList>
    </citation>
    <scope>NUCLEOTIDE SEQUENCE</scope>
</reference>
<evidence type="ECO:0000256" key="7">
    <source>
        <dbReference type="SAM" id="Phobius"/>
    </source>
</evidence>
<evidence type="ECO:0000256" key="2">
    <source>
        <dbReference type="ARBA" id="ARBA00022729"/>
    </source>
</evidence>
<evidence type="ECO:0000256" key="6">
    <source>
        <dbReference type="SAM" id="MobiDB-lite"/>
    </source>
</evidence>
<dbReference type="FunFam" id="2.10.25.10:FF:000672">
    <property type="entry name" value="Uncharacterized protein, isoform C"/>
    <property type="match status" value="1"/>
</dbReference>
<keyword evidence="1 5" id="KW-0245">EGF-like domain</keyword>
<feature type="compositionally biased region" description="Basic and acidic residues" evidence="6">
    <location>
        <begin position="68"/>
        <end position="77"/>
    </location>
</feature>
<feature type="domain" description="EGF-like" evidence="9">
    <location>
        <begin position="991"/>
        <end position="1025"/>
    </location>
</feature>
<evidence type="ECO:0000256" key="1">
    <source>
        <dbReference type="ARBA" id="ARBA00022536"/>
    </source>
</evidence>
<evidence type="ECO:0000313" key="10">
    <source>
        <dbReference type="EMBL" id="CAH1956224.1"/>
    </source>
</evidence>
<keyword evidence="11" id="KW-1185">Reference proteome</keyword>
<keyword evidence="7" id="KW-1133">Transmembrane helix</keyword>
<dbReference type="InterPro" id="IPR000152">
    <property type="entry name" value="EGF-type_Asp/Asn_hydroxyl_site"/>
</dbReference>
<dbReference type="SMART" id="SM00181">
    <property type="entry name" value="EGF"/>
    <property type="match status" value="2"/>
</dbReference>
<feature type="compositionally biased region" description="Low complexity" evidence="6">
    <location>
        <begin position="32"/>
        <end position="48"/>
    </location>
</feature>
<protein>
    <recommendedName>
        <fullName evidence="9">EGF-like domain-containing protein</fullName>
    </recommendedName>
</protein>
<comment type="caution">
    <text evidence="5">Lacks conserved residue(s) required for the propagation of feature annotation.</text>
</comment>
<dbReference type="InterPro" id="IPR049883">
    <property type="entry name" value="NOTCH1_EGF-like"/>
</dbReference>
<dbReference type="Proteomes" id="UP001152888">
    <property type="component" value="Unassembled WGS sequence"/>
</dbReference>
<keyword evidence="4 5" id="KW-1015">Disulfide bond</keyword>
<feature type="signal peptide" evidence="8">
    <location>
        <begin position="1"/>
        <end position="22"/>
    </location>
</feature>
<dbReference type="GO" id="GO:0005509">
    <property type="term" value="F:calcium ion binding"/>
    <property type="evidence" value="ECO:0007669"/>
    <property type="project" value="InterPro"/>
</dbReference>
<organism evidence="10 11">
    <name type="scientific">Acanthoscelides obtectus</name>
    <name type="common">Bean weevil</name>
    <name type="synonym">Bruchus obtectus</name>
    <dbReference type="NCBI Taxonomy" id="200917"/>
    <lineage>
        <taxon>Eukaryota</taxon>
        <taxon>Metazoa</taxon>
        <taxon>Ecdysozoa</taxon>
        <taxon>Arthropoda</taxon>
        <taxon>Hexapoda</taxon>
        <taxon>Insecta</taxon>
        <taxon>Pterygota</taxon>
        <taxon>Neoptera</taxon>
        <taxon>Endopterygota</taxon>
        <taxon>Coleoptera</taxon>
        <taxon>Polyphaga</taxon>
        <taxon>Cucujiformia</taxon>
        <taxon>Chrysomeloidea</taxon>
        <taxon>Chrysomelidae</taxon>
        <taxon>Bruchinae</taxon>
        <taxon>Bruchini</taxon>
        <taxon>Acanthoscelides</taxon>
    </lineage>
</organism>
<feature type="region of interest" description="Disordered" evidence="6">
    <location>
        <begin position="272"/>
        <end position="342"/>
    </location>
</feature>
<evidence type="ECO:0000256" key="8">
    <source>
        <dbReference type="SAM" id="SignalP"/>
    </source>
</evidence>
<feature type="region of interest" description="Disordered" evidence="6">
    <location>
        <begin position="737"/>
        <end position="765"/>
    </location>
</feature>
<feature type="compositionally biased region" description="Basic and acidic residues" evidence="6">
    <location>
        <begin position="377"/>
        <end position="387"/>
    </location>
</feature>
<feature type="compositionally biased region" description="Pro residues" evidence="6">
    <location>
        <begin position="318"/>
        <end position="327"/>
    </location>
</feature>
<dbReference type="PROSITE" id="PS00010">
    <property type="entry name" value="ASX_HYDROXYL"/>
    <property type="match status" value="1"/>
</dbReference>
<dbReference type="InterPro" id="IPR001881">
    <property type="entry name" value="EGF-like_Ca-bd_dom"/>
</dbReference>
<dbReference type="PANTHER" id="PTHR24039">
    <property type="entry name" value="FIBRILLIN-RELATED"/>
    <property type="match status" value="1"/>
</dbReference>
<dbReference type="PROSITE" id="PS00022">
    <property type="entry name" value="EGF_1"/>
    <property type="match status" value="1"/>
</dbReference>